<proteinExistence type="predicted"/>
<dbReference type="Proteomes" id="UP000242180">
    <property type="component" value="Unassembled WGS sequence"/>
</dbReference>
<name>A0A1X2H8Q4_SYNRA</name>
<gene>
    <name evidence="2" type="ORF">BCR43DRAFT_526062</name>
</gene>
<dbReference type="AlphaFoldDB" id="A0A1X2H8Q4"/>
<organism evidence="2 3">
    <name type="scientific">Syncephalastrum racemosum</name>
    <name type="common">Filamentous fungus</name>
    <dbReference type="NCBI Taxonomy" id="13706"/>
    <lineage>
        <taxon>Eukaryota</taxon>
        <taxon>Fungi</taxon>
        <taxon>Fungi incertae sedis</taxon>
        <taxon>Mucoromycota</taxon>
        <taxon>Mucoromycotina</taxon>
        <taxon>Mucoromycetes</taxon>
        <taxon>Mucorales</taxon>
        <taxon>Syncephalastraceae</taxon>
        <taxon>Syncephalastrum</taxon>
    </lineage>
</organism>
<sequence>MPIDNSNRLQQQNDDEENPLFYLDPFPDRQQDGQIRGEPDYAASAGLVGRLQQDNIRAVPSHANGSDRAITNIDTYEVGATILQDMSRSSNSNARLHNDTTPDGALFYFDPVPSQVVSGGNSAAQQNQGEPTRSDTDAAAYGLDAYSFGGNTSSMMDAQQEQGNRYYTISSDEEDVIYGLDVSPFNDERNCSSDEEEYHLLCCSDHEHGPIAPQSQGQQPSATLSLLGEPSLTNGMGGSPDTIRFEQLQWVMARFQEHITVRTYPGWSARPSLLPAAIRQIDSAPIDPATVHTLLALQNANGESVSDGASAAESEPAETTISSPPVRNLHIVQSPDKVQADYTVYCVGGKIRRDLGWTSLILFTSPSNWEGYRIVGALSKKKIRPKVCRAHALRMAIELLPRDRPILLCSLRPDFYGDSNKKPMAWRKAMQEQLHHVRTLIAERPAPVYIYDVKSQMKSNQYMSELTACMKRPMSVYQAQMVQGGAYAKHREYFLLNRMPALGMTLAAFSRAMNRMSGRHHARAIIHPPASSKYTLSKSNNQGSGSSYDVDKYKDHEFIVNDDNSGSDREDGQSEEEEEDENMDGIRNSRPVLANPIQKRPRPEYAYGEAGHSPDRQAKRVRHAGPIDGGTAATAGKFRSFFGWLRSFF</sequence>
<dbReference type="EMBL" id="MCGN01000007">
    <property type="protein sequence ID" value="ORY94936.1"/>
    <property type="molecule type" value="Genomic_DNA"/>
</dbReference>
<feature type="region of interest" description="Disordered" evidence="1">
    <location>
        <begin position="1"/>
        <end position="33"/>
    </location>
</feature>
<comment type="caution">
    <text evidence="2">The sequence shown here is derived from an EMBL/GenBank/DDBJ whole genome shotgun (WGS) entry which is preliminary data.</text>
</comment>
<reference evidence="2 3" key="1">
    <citation type="submission" date="2016-07" db="EMBL/GenBank/DDBJ databases">
        <title>Pervasive Adenine N6-methylation of Active Genes in Fungi.</title>
        <authorList>
            <consortium name="DOE Joint Genome Institute"/>
            <person name="Mondo S.J."/>
            <person name="Dannebaum R.O."/>
            <person name="Kuo R.C."/>
            <person name="Labutti K."/>
            <person name="Haridas S."/>
            <person name="Kuo A."/>
            <person name="Salamov A."/>
            <person name="Ahrendt S.R."/>
            <person name="Lipzen A."/>
            <person name="Sullivan W."/>
            <person name="Andreopoulos W.B."/>
            <person name="Clum A."/>
            <person name="Lindquist E."/>
            <person name="Daum C."/>
            <person name="Ramamoorthy G.K."/>
            <person name="Gryganskyi A."/>
            <person name="Culley D."/>
            <person name="Magnuson J.K."/>
            <person name="James T.Y."/>
            <person name="O'Malley M.A."/>
            <person name="Stajich J.E."/>
            <person name="Spatafora J.W."/>
            <person name="Visel A."/>
            <person name="Grigoriev I.V."/>
        </authorList>
    </citation>
    <scope>NUCLEOTIDE SEQUENCE [LARGE SCALE GENOMIC DNA]</scope>
    <source>
        <strain evidence="2 3">NRRL 2496</strain>
    </source>
</reference>
<dbReference type="InParanoid" id="A0A1X2H8Q4"/>
<feature type="region of interest" description="Disordered" evidence="1">
    <location>
        <begin position="527"/>
        <end position="633"/>
    </location>
</feature>
<evidence type="ECO:0000313" key="3">
    <source>
        <dbReference type="Proteomes" id="UP000242180"/>
    </source>
</evidence>
<accession>A0A1X2H8Q4</accession>
<keyword evidence="3" id="KW-1185">Reference proteome</keyword>
<feature type="compositionally biased region" description="Acidic residues" evidence="1">
    <location>
        <begin position="573"/>
        <end position="583"/>
    </location>
</feature>
<evidence type="ECO:0000313" key="2">
    <source>
        <dbReference type="EMBL" id="ORY94936.1"/>
    </source>
</evidence>
<protein>
    <submittedName>
        <fullName evidence="2">Uncharacterized protein</fullName>
    </submittedName>
</protein>
<feature type="compositionally biased region" description="Polar residues" evidence="1">
    <location>
        <begin position="1"/>
        <end position="12"/>
    </location>
</feature>
<evidence type="ECO:0000256" key="1">
    <source>
        <dbReference type="SAM" id="MobiDB-lite"/>
    </source>
</evidence>
<feature type="compositionally biased region" description="Polar residues" evidence="1">
    <location>
        <begin position="532"/>
        <end position="547"/>
    </location>
</feature>
<feature type="compositionally biased region" description="Basic and acidic residues" evidence="1">
    <location>
        <begin position="549"/>
        <end position="559"/>
    </location>
</feature>